<protein>
    <submittedName>
        <fullName evidence="1">Uncharacterized protein</fullName>
    </submittedName>
</protein>
<reference evidence="1 2" key="1">
    <citation type="journal article" date="2017" name="BMC Genomics">
        <title>Comparative genomic and phylogenomic analyses of the Bifidobacteriaceae family.</title>
        <authorList>
            <person name="Lugli G.A."/>
            <person name="Milani C."/>
            <person name="Turroni F."/>
            <person name="Duranti S."/>
            <person name="Mancabelli L."/>
            <person name="Mangifesta M."/>
            <person name="Ferrario C."/>
            <person name="Modesto M."/>
            <person name="Mattarelli P."/>
            <person name="Jiri K."/>
            <person name="van Sinderen D."/>
            <person name="Ventura M."/>
        </authorList>
    </citation>
    <scope>NUCLEOTIDE SEQUENCE [LARGE SCALE GENOMIC DNA]</scope>
    <source>
        <strain evidence="1 2">LMG 21773</strain>
    </source>
</reference>
<sequence length="83" mass="9579">MAYLAKRKNRPNFQQTSVYVLLYASGKFWRLQARGLLLSEIVKKQRREAQTSQPHMLVSPTYQADTAGQCRYAADHHHYAADP</sequence>
<proteinExistence type="predicted"/>
<evidence type="ECO:0000313" key="1">
    <source>
        <dbReference type="EMBL" id="OZG55130.1"/>
    </source>
</evidence>
<accession>A0A261F7K2</accession>
<dbReference type="AlphaFoldDB" id="A0A261F7K2"/>
<dbReference type="Proteomes" id="UP000228976">
    <property type="component" value="Unassembled WGS sequence"/>
</dbReference>
<gene>
    <name evidence="1" type="ORF">AEAE_1252</name>
</gene>
<keyword evidence="2" id="KW-1185">Reference proteome</keyword>
<comment type="caution">
    <text evidence="1">The sequence shown here is derived from an EMBL/GenBank/DDBJ whole genome shotgun (WGS) entry which is preliminary data.</text>
</comment>
<organism evidence="1 2">
    <name type="scientific">Aeriscardovia aeriphila</name>
    <dbReference type="NCBI Taxonomy" id="218139"/>
    <lineage>
        <taxon>Bacteria</taxon>
        <taxon>Bacillati</taxon>
        <taxon>Actinomycetota</taxon>
        <taxon>Actinomycetes</taxon>
        <taxon>Bifidobacteriales</taxon>
        <taxon>Bifidobacteriaceae</taxon>
        <taxon>Aeriscardovia</taxon>
    </lineage>
</organism>
<evidence type="ECO:0000313" key="2">
    <source>
        <dbReference type="Proteomes" id="UP000228976"/>
    </source>
</evidence>
<name>A0A261F7K2_9BIFI</name>
<dbReference type="EMBL" id="MWWU01000005">
    <property type="protein sequence ID" value="OZG55130.1"/>
    <property type="molecule type" value="Genomic_DNA"/>
</dbReference>